<accession>A0A3S4Q4A1</accession>
<dbReference type="InterPro" id="IPR047525">
    <property type="entry name" value="TfoX-like"/>
</dbReference>
<dbReference type="OrthoDB" id="4225809at2"/>
<protein>
    <submittedName>
        <fullName evidence="3">Regulator of competence-specific genes</fullName>
    </submittedName>
</protein>
<gene>
    <name evidence="3" type="primary">sxy</name>
    <name evidence="3" type="ORF">NCTC5906_00575</name>
</gene>
<feature type="domain" description="TfoX N-terminal" evidence="1">
    <location>
        <begin position="16"/>
        <end position="105"/>
    </location>
</feature>
<dbReference type="PANTHER" id="PTHR36121">
    <property type="entry name" value="PROTEIN SXY"/>
    <property type="match status" value="1"/>
</dbReference>
<dbReference type="SUPFAM" id="SSF159894">
    <property type="entry name" value="YgaC/TfoX-N like"/>
    <property type="match status" value="1"/>
</dbReference>
<dbReference type="Proteomes" id="UP000272690">
    <property type="component" value="Chromosome"/>
</dbReference>
<organism evidence="3 4">
    <name type="scientific">Aggregatibacter aphrophilus ATCC 33389</name>
    <dbReference type="NCBI Taxonomy" id="985008"/>
    <lineage>
        <taxon>Bacteria</taxon>
        <taxon>Pseudomonadati</taxon>
        <taxon>Pseudomonadota</taxon>
        <taxon>Gammaproteobacteria</taxon>
        <taxon>Pasteurellales</taxon>
        <taxon>Pasteurellaceae</taxon>
        <taxon>Aggregatibacter</taxon>
    </lineage>
</organism>
<dbReference type="InterPro" id="IPR007077">
    <property type="entry name" value="TfoX_C"/>
</dbReference>
<dbReference type="PANTHER" id="PTHR36121:SF1">
    <property type="entry name" value="PROTEIN SXY"/>
    <property type="match status" value="1"/>
</dbReference>
<dbReference type="EMBL" id="LR134327">
    <property type="protein sequence ID" value="VEF41677.1"/>
    <property type="molecule type" value="Genomic_DNA"/>
</dbReference>
<dbReference type="GO" id="GO:0030420">
    <property type="term" value="P:establishment of competence for transformation"/>
    <property type="evidence" value="ECO:0007669"/>
    <property type="project" value="InterPro"/>
</dbReference>
<dbReference type="AlphaFoldDB" id="A0A3S4Q4A1"/>
<dbReference type="RefSeq" id="WP_005703405.1">
    <property type="nucleotide sequence ID" value="NZ_AEWB02000007.1"/>
</dbReference>
<evidence type="ECO:0000259" key="1">
    <source>
        <dbReference type="Pfam" id="PF04993"/>
    </source>
</evidence>
<feature type="domain" description="TfoX C-terminal" evidence="2">
    <location>
        <begin position="117"/>
        <end position="191"/>
    </location>
</feature>
<evidence type="ECO:0000259" key="2">
    <source>
        <dbReference type="Pfam" id="PF04994"/>
    </source>
</evidence>
<evidence type="ECO:0000313" key="3">
    <source>
        <dbReference type="EMBL" id="VEF41677.1"/>
    </source>
</evidence>
<dbReference type="Pfam" id="PF04994">
    <property type="entry name" value="TfoX_C"/>
    <property type="match status" value="1"/>
</dbReference>
<proteinExistence type="predicted"/>
<dbReference type="Pfam" id="PF04993">
    <property type="entry name" value="TfoX_N"/>
    <property type="match status" value="1"/>
</dbReference>
<evidence type="ECO:0000313" key="4">
    <source>
        <dbReference type="Proteomes" id="UP000272690"/>
    </source>
</evidence>
<dbReference type="InterPro" id="IPR026256">
    <property type="entry name" value="TfoX-like_gammaprotbact"/>
</dbReference>
<dbReference type="Gene3D" id="1.10.150.20">
    <property type="entry name" value="5' to 3' exonuclease, C-terminal subdomain"/>
    <property type="match status" value="1"/>
</dbReference>
<name>A0A3S4Q4A1_AGGAP</name>
<dbReference type="Gene3D" id="3.30.1460.30">
    <property type="entry name" value="YgaC/TfoX-N like chaperone"/>
    <property type="match status" value="1"/>
</dbReference>
<dbReference type="InterPro" id="IPR007076">
    <property type="entry name" value="TfoX_N"/>
</dbReference>
<dbReference type="GeneID" id="49634999"/>
<sequence length="210" mass="24329">MSNIISQLQLEFSELIEDVKVKNLFNGHGIFHQDIMFALHQNGSIYIKAEGDLVSYLEKLGAVAYAINHDSMKKLALYNYYQLPNSIRRNKEKFKEILILAIKQAKAKKLSDELSKKERIKELANFSIKHERLLAKVNIYTVTEYRKLGAYHSFIRLKKLGIPANIDLLWTFIAALKNKHVSLLSEEEKKKKLIKLNDLLESNGLRKMKI</sequence>
<dbReference type="PIRSF" id="PIRSF028788">
    <property type="entry name" value="TfoX_Sxy"/>
    <property type="match status" value="1"/>
</dbReference>
<reference evidence="3 4" key="1">
    <citation type="submission" date="2018-12" db="EMBL/GenBank/DDBJ databases">
        <authorList>
            <consortium name="Pathogen Informatics"/>
        </authorList>
    </citation>
    <scope>NUCLEOTIDE SEQUENCE [LARGE SCALE GENOMIC DNA]</scope>
    <source>
        <strain evidence="3 4">NCTC5906</strain>
    </source>
</reference>